<protein>
    <submittedName>
        <fullName evidence="1">Uncharacterized protein</fullName>
    </submittedName>
</protein>
<keyword evidence="2" id="KW-1185">Reference proteome</keyword>
<organism evidence="1 2">
    <name type="scientific">Plasmopara halstedii</name>
    <name type="common">Downy mildew of sunflower</name>
    <dbReference type="NCBI Taxonomy" id="4781"/>
    <lineage>
        <taxon>Eukaryota</taxon>
        <taxon>Sar</taxon>
        <taxon>Stramenopiles</taxon>
        <taxon>Oomycota</taxon>
        <taxon>Peronosporomycetes</taxon>
        <taxon>Peronosporales</taxon>
        <taxon>Peronosporaceae</taxon>
        <taxon>Plasmopara</taxon>
    </lineage>
</organism>
<evidence type="ECO:0000313" key="2">
    <source>
        <dbReference type="Proteomes" id="UP000054928"/>
    </source>
</evidence>
<dbReference type="RefSeq" id="XP_024580406.1">
    <property type="nucleotide sequence ID" value="XM_024730095.1"/>
</dbReference>
<dbReference type="EMBL" id="CCYD01000810">
    <property type="protein sequence ID" value="CEG44037.1"/>
    <property type="molecule type" value="Genomic_DNA"/>
</dbReference>
<proteinExistence type="predicted"/>
<name>A0A0P1ARM9_PLAHL</name>
<evidence type="ECO:0000313" key="1">
    <source>
        <dbReference type="EMBL" id="CEG44037.1"/>
    </source>
</evidence>
<accession>A0A0P1ARM9</accession>
<reference evidence="2" key="1">
    <citation type="submission" date="2014-09" db="EMBL/GenBank/DDBJ databases">
        <authorList>
            <person name="Sharma Rahul"/>
            <person name="Thines Marco"/>
        </authorList>
    </citation>
    <scope>NUCLEOTIDE SEQUENCE [LARGE SCALE GENOMIC DNA]</scope>
</reference>
<sequence>MEMDFKWYPRTTFEGPDVQNDIPLAVVYGPESPWSPTAIRAITKHDASWLLGGLVTTRDLLPPGLFCP</sequence>
<dbReference type="AlphaFoldDB" id="A0A0P1ARM9"/>
<dbReference type="GeneID" id="36409362"/>
<dbReference type="Proteomes" id="UP000054928">
    <property type="component" value="Unassembled WGS sequence"/>
</dbReference>